<dbReference type="AlphaFoldDB" id="A0A4Y5Z6I5"/>
<evidence type="ECO:0008006" key="4">
    <source>
        <dbReference type="Google" id="ProtNLM"/>
    </source>
</evidence>
<proteinExistence type="predicted"/>
<dbReference type="KEGG" id="lpy:FIV34_17730"/>
<feature type="chain" id="PRO_5021303428" description="Lipoprotein" evidence="1">
    <location>
        <begin position="23"/>
        <end position="154"/>
    </location>
</feature>
<sequence>MQRTSTILVSLALTLLATLAAATTCGEVSCKVGQQVTTYSAPGEPVAACATDALAAYSNFMLYLVAADAASTGQENVDPNAVEAKATGDSADVVKRLREASGVASASDALKACSPLKGGLSVVVVEVSKKTNNAKVSGANGEAAFWIPTEYLDR</sequence>
<reference evidence="2 3" key="1">
    <citation type="submission" date="2019-06" db="EMBL/GenBank/DDBJ databases">
        <title>A complete genome sequence for Luteibacter pinisoli MAH-14.</title>
        <authorList>
            <person name="Baltrus D.A."/>
        </authorList>
    </citation>
    <scope>NUCLEOTIDE SEQUENCE [LARGE SCALE GENOMIC DNA]</scope>
    <source>
        <strain evidence="2 3">MAH-14</strain>
    </source>
</reference>
<dbReference type="EMBL" id="CP041046">
    <property type="protein sequence ID" value="QDE40921.1"/>
    <property type="molecule type" value="Genomic_DNA"/>
</dbReference>
<name>A0A4Y5Z6I5_9GAMM</name>
<gene>
    <name evidence="2" type="ORF">FIV34_17730</name>
</gene>
<organism evidence="2 3">
    <name type="scientific">Luteibacter pinisoli</name>
    <dbReference type="NCBI Taxonomy" id="2589080"/>
    <lineage>
        <taxon>Bacteria</taxon>
        <taxon>Pseudomonadati</taxon>
        <taxon>Pseudomonadota</taxon>
        <taxon>Gammaproteobacteria</taxon>
        <taxon>Lysobacterales</taxon>
        <taxon>Rhodanobacteraceae</taxon>
        <taxon>Luteibacter</taxon>
    </lineage>
</organism>
<protein>
    <recommendedName>
        <fullName evidence="4">Lipoprotein</fullName>
    </recommendedName>
</protein>
<evidence type="ECO:0000313" key="2">
    <source>
        <dbReference type="EMBL" id="QDE40921.1"/>
    </source>
</evidence>
<keyword evidence="1" id="KW-0732">Signal</keyword>
<dbReference type="RefSeq" id="WP_139984846.1">
    <property type="nucleotide sequence ID" value="NZ_CP041046.1"/>
</dbReference>
<evidence type="ECO:0000313" key="3">
    <source>
        <dbReference type="Proteomes" id="UP000316093"/>
    </source>
</evidence>
<evidence type="ECO:0000256" key="1">
    <source>
        <dbReference type="SAM" id="SignalP"/>
    </source>
</evidence>
<dbReference type="Proteomes" id="UP000316093">
    <property type="component" value="Chromosome"/>
</dbReference>
<accession>A0A4Y5Z6I5</accession>
<feature type="signal peptide" evidence="1">
    <location>
        <begin position="1"/>
        <end position="22"/>
    </location>
</feature>
<keyword evidence="3" id="KW-1185">Reference proteome</keyword>